<dbReference type="VEuPathDB" id="TrichDB:TVAGG3_1050360"/>
<reference evidence="11" key="1">
    <citation type="submission" date="2006-10" db="EMBL/GenBank/DDBJ databases">
        <authorList>
            <person name="Amadeo P."/>
            <person name="Zhao Q."/>
            <person name="Wortman J."/>
            <person name="Fraser-Liggett C."/>
            <person name="Carlton J."/>
        </authorList>
    </citation>
    <scope>NUCLEOTIDE SEQUENCE</scope>
    <source>
        <strain evidence="11">G3</strain>
    </source>
</reference>
<evidence type="ECO:0000256" key="8">
    <source>
        <dbReference type="ARBA" id="ARBA00023273"/>
    </source>
</evidence>
<evidence type="ECO:0000256" key="7">
    <source>
        <dbReference type="ARBA" id="ARBA00023069"/>
    </source>
</evidence>
<dbReference type="SMR" id="A2E4H9"/>
<evidence type="ECO:0000256" key="5">
    <source>
        <dbReference type="ARBA" id="ARBA00022490"/>
    </source>
</evidence>
<dbReference type="KEGG" id="tva:4770363"/>
<evidence type="ECO:0000313" key="11">
    <source>
        <dbReference type="EMBL" id="EAY12401.1"/>
    </source>
</evidence>
<evidence type="ECO:0000256" key="9">
    <source>
        <dbReference type="ARBA" id="ARBA00031593"/>
    </source>
</evidence>
<accession>A2E4H9</accession>
<dbReference type="InterPro" id="IPR038888">
    <property type="entry name" value="CFAP36"/>
</dbReference>
<comment type="similarity">
    <text evidence="3">Belongs to the CFAP36 family.</text>
</comment>
<evidence type="ECO:0000256" key="1">
    <source>
        <dbReference type="ARBA" id="ARBA00004138"/>
    </source>
</evidence>
<dbReference type="OrthoDB" id="272687at2759"/>
<dbReference type="GO" id="GO:0005930">
    <property type="term" value="C:axoneme"/>
    <property type="evidence" value="ECO:0000318"/>
    <property type="project" value="GO_Central"/>
</dbReference>
<keyword evidence="12" id="KW-1185">Reference proteome</keyword>
<dbReference type="EMBL" id="DS113302">
    <property type="protein sequence ID" value="EAY12401.1"/>
    <property type="molecule type" value="Genomic_DNA"/>
</dbReference>
<keyword evidence="5" id="KW-0963">Cytoplasm</keyword>
<gene>
    <name evidence="11" type="ORF">TVAG_445120</name>
</gene>
<evidence type="ECO:0000313" key="12">
    <source>
        <dbReference type="Proteomes" id="UP000001542"/>
    </source>
</evidence>
<dbReference type="RefSeq" id="XP_001324624.1">
    <property type="nucleotide sequence ID" value="XM_001324589.1"/>
</dbReference>
<protein>
    <recommendedName>
        <fullName evidence="4">Cilia- and flagella-associated protein 36</fullName>
    </recommendedName>
    <alternativeName>
        <fullName evidence="9">Coiled-coil domain-containing protein 104</fullName>
    </alternativeName>
</protein>
<organism evidence="11 12">
    <name type="scientific">Trichomonas vaginalis (strain ATCC PRA-98 / G3)</name>
    <dbReference type="NCBI Taxonomy" id="412133"/>
    <lineage>
        <taxon>Eukaryota</taxon>
        <taxon>Metamonada</taxon>
        <taxon>Parabasalia</taxon>
        <taxon>Trichomonadida</taxon>
        <taxon>Trichomonadidae</taxon>
        <taxon>Trichomonas</taxon>
    </lineage>
</organism>
<reference evidence="11" key="2">
    <citation type="journal article" date="2007" name="Science">
        <title>Draft genome sequence of the sexually transmitted pathogen Trichomonas vaginalis.</title>
        <authorList>
            <person name="Carlton J.M."/>
            <person name="Hirt R.P."/>
            <person name="Silva J.C."/>
            <person name="Delcher A.L."/>
            <person name="Schatz M."/>
            <person name="Zhao Q."/>
            <person name="Wortman J.R."/>
            <person name="Bidwell S.L."/>
            <person name="Alsmark U.C.M."/>
            <person name="Besteiro S."/>
            <person name="Sicheritz-Ponten T."/>
            <person name="Noel C.J."/>
            <person name="Dacks J.B."/>
            <person name="Foster P.G."/>
            <person name="Simillion C."/>
            <person name="Van de Peer Y."/>
            <person name="Miranda-Saavedra D."/>
            <person name="Barton G.J."/>
            <person name="Westrop G.D."/>
            <person name="Mueller S."/>
            <person name="Dessi D."/>
            <person name="Fiori P.L."/>
            <person name="Ren Q."/>
            <person name="Paulsen I."/>
            <person name="Zhang H."/>
            <person name="Bastida-Corcuera F.D."/>
            <person name="Simoes-Barbosa A."/>
            <person name="Brown M.T."/>
            <person name="Hayes R.D."/>
            <person name="Mukherjee M."/>
            <person name="Okumura C.Y."/>
            <person name="Schneider R."/>
            <person name="Smith A.J."/>
            <person name="Vanacova S."/>
            <person name="Villalvazo M."/>
            <person name="Haas B.J."/>
            <person name="Pertea M."/>
            <person name="Feldblyum T.V."/>
            <person name="Utterback T.R."/>
            <person name="Shu C.L."/>
            <person name="Osoegawa K."/>
            <person name="de Jong P.J."/>
            <person name="Hrdy I."/>
            <person name="Horvathova L."/>
            <person name="Zubacova Z."/>
            <person name="Dolezal P."/>
            <person name="Malik S.B."/>
            <person name="Logsdon J.M. Jr."/>
            <person name="Henze K."/>
            <person name="Gupta A."/>
            <person name="Wang C.C."/>
            <person name="Dunne R.L."/>
            <person name="Upcroft J.A."/>
            <person name="Upcroft P."/>
            <person name="White O."/>
            <person name="Salzberg S.L."/>
            <person name="Tang P."/>
            <person name="Chiu C.-H."/>
            <person name="Lee Y.-S."/>
            <person name="Embley T.M."/>
            <person name="Coombs G.H."/>
            <person name="Mottram J.C."/>
            <person name="Tachezy J."/>
            <person name="Fraser-Liggett C.M."/>
            <person name="Johnson P.J."/>
        </authorList>
    </citation>
    <scope>NUCLEOTIDE SEQUENCE [LARGE SCALE GENOMIC DNA]</scope>
    <source>
        <strain evidence="11">G3</strain>
    </source>
</reference>
<evidence type="ECO:0000259" key="10">
    <source>
        <dbReference type="Pfam" id="PF11527"/>
    </source>
</evidence>
<keyword evidence="8" id="KW-0966">Cell projection</keyword>
<dbReference type="AlphaFoldDB" id="A2E4H9"/>
<dbReference type="InParanoid" id="A2E4H9"/>
<dbReference type="PANTHER" id="PTHR21532">
    <property type="entry name" value="PHOSPHODIESTERASE HL"/>
    <property type="match status" value="1"/>
</dbReference>
<proteinExistence type="inferred from homology"/>
<sequence length="220" mass="25836">MNDEEFIDFVADFLSSDDWVVPTIDFMMSNCSSFNESSYNSLEEYKIYLQYTDLLENIITNTLCTDIGVSFEEFQSKIISNYDLQNYRAKTITESISKSLDFSKFKEDMLRYKEDLEEEEEIIEPPENLDYETQASFILGSEVPQNTFKVTPPLPRQEDTTFKIKPPDFQKRSRNIRAKILQRKRTSKQAEIVKPNMNGKISYIRNQINTMQKYQPQISA</sequence>
<comment type="subcellular location">
    <subcellularLocation>
        <location evidence="1">Cell projection</location>
        <location evidence="1">Cilium</location>
    </subcellularLocation>
    <subcellularLocation>
        <location evidence="2">Cytoplasm</location>
    </subcellularLocation>
</comment>
<keyword evidence="7" id="KW-0969">Cilium</keyword>
<evidence type="ECO:0000256" key="3">
    <source>
        <dbReference type="ARBA" id="ARBA00007460"/>
    </source>
</evidence>
<dbReference type="InterPro" id="IPR042541">
    <property type="entry name" value="BART_sf"/>
</dbReference>
<dbReference type="Pfam" id="PF11527">
    <property type="entry name" value="ARL2_Bind_BART"/>
    <property type="match status" value="1"/>
</dbReference>
<evidence type="ECO:0000256" key="2">
    <source>
        <dbReference type="ARBA" id="ARBA00004496"/>
    </source>
</evidence>
<evidence type="ECO:0000256" key="6">
    <source>
        <dbReference type="ARBA" id="ARBA00023054"/>
    </source>
</evidence>
<dbReference type="Proteomes" id="UP000001542">
    <property type="component" value="Unassembled WGS sequence"/>
</dbReference>
<dbReference type="GO" id="GO:0097546">
    <property type="term" value="C:ciliary base"/>
    <property type="evidence" value="ECO:0000318"/>
    <property type="project" value="GO_Central"/>
</dbReference>
<dbReference type="VEuPathDB" id="TrichDB:TVAG_445120"/>
<dbReference type="InterPro" id="IPR023379">
    <property type="entry name" value="BART_dom"/>
</dbReference>
<keyword evidence="6" id="KW-0175">Coiled coil</keyword>
<feature type="domain" description="BART" evidence="10">
    <location>
        <begin position="3"/>
        <end position="117"/>
    </location>
</feature>
<name>A2E4H9_TRIV3</name>
<dbReference type="Gene3D" id="1.20.1520.10">
    <property type="entry name" value="ADP-ribosylation factor-like 2-binding protein, domain"/>
    <property type="match status" value="1"/>
</dbReference>
<dbReference type="PANTHER" id="PTHR21532:SF0">
    <property type="entry name" value="CILIA- AND FLAGELLA-ASSOCIATED PROTEIN 36"/>
    <property type="match status" value="1"/>
</dbReference>
<evidence type="ECO:0000256" key="4">
    <source>
        <dbReference type="ARBA" id="ARBA00021815"/>
    </source>
</evidence>